<dbReference type="GeneID" id="86971672"/>
<dbReference type="Proteomes" id="UP000251923">
    <property type="component" value="Unassembled WGS sequence"/>
</dbReference>
<organism evidence="1 2">
    <name type="scientific">Aerococcus urinae</name>
    <dbReference type="NCBI Taxonomy" id="1376"/>
    <lineage>
        <taxon>Bacteria</taxon>
        <taxon>Bacillati</taxon>
        <taxon>Bacillota</taxon>
        <taxon>Bacilli</taxon>
        <taxon>Lactobacillales</taxon>
        <taxon>Aerococcaceae</taxon>
        <taxon>Aerococcus</taxon>
    </lineage>
</organism>
<dbReference type="AlphaFoldDB" id="A0A178HCB5"/>
<name>A0A178HCB5_9LACT</name>
<dbReference type="RefSeq" id="WP_064293486.1">
    <property type="nucleotide sequence ID" value="NZ_JASODP010000024.1"/>
</dbReference>
<evidence type="ECO:0000313" key="2">
    <source>
        <dbReference type="Proteomes" id="UP000251923"/>
    </source>
</evidence>
<evidence type="ECO:0000313" key="1">
    <source>
        <dbReference type="EMBL" id="RAV77217.1"/>
    </source>
</evidence>
<protein>
    <submittedName>
        <fullName evidence="1">Uncharacterized protein</fullName>
    </submittedName>
</protein>
<dbReference type="EMBL" id="QMHM01000038">
    <property type="protein sequence ID" value="RAV77217.1"/>
    <property type="molecule type" value="Genomic_DNA"/>
</dbReference>
<reference evidence="1 2" key="1">
    <citation type="submission" date="2018-04" db="EMBL/GenBank/DDBJ databases">
        <title>Aerococcus urinae genomes.</title>
        <authorList>
            <person name="Hilt E."/>
            <person name="Gilbert N.M."/>
            <person name="Thomas-White K."/>
            <person name="Putonti C."/>
            <person name="Lewis A.L."/>
            <person name="Visck K.L."/>
            <person name="Wolfe A.J."/>
        </authorList>
    </citation>
    <scope>NUCLEOTIDE SEQUENCE [LARGE SCALE GENOMIC DNA]</scope>
    <source>
        <strain evidence="1 2">UMB7480</strain>
    </source>
</reference>
<gene>
    <name evidence="1" type="ORF">DBT54_09545</name>
</gene>
<sequence length="101" mass="12016">MLPDAVSGEYRKAKIIKKMISVRHVYEIRMDTAYQHLRVLFFPCDNQSLEKDPNLIFCYSYIKEKGRSDPTQPLTEYTQRLRDHVYDINNNEIIIGEEFTI</sequence>
<comment type="caution">
    <text evidence="1">The sequence shown here is derived from an EMBL/GenBank/DDBJ whole genome shotgun (WGS) entry which is preliminary data.</text>
</comment>
<accession>A0A178HCB5</accession>
<proteinExistence type="predicted"/>